<keyword evidence="3 4" id="KW-0862">Zinc</keyword>
<evidence type="ECO:0000256" key="1">
    <source>
        <dbReference type="ARBA" id="ARBA00006217"/>
    </source>
</evidence>
<keyword evidence="2 4" id="KW-0479">Metal-binding</keyword>
<dbReference type="Gene3D" id="3.40.1050.10">
    <property type="entry name" value="Carbonic anhydrase"/>
    <property type="match status" value="1"/>
</dbReference>
<feature type="binding site" evidence="4">
    <location>
        <position position="36"/>
    </location>
    <ligand>
        <name>Zn(2+)</name>
        <dbReference type="ChEBI" id="CHEBI:29105"/>
    </ligand>
</feature>
<dbReference type="SMART" id="SM00947">
    <property type="entry name" value="Pro_CA"/>
    <property type="match status" value="1"/>
</dbReference>
<evidence type="ECO:0000256" key="2">
    <source>
        <dbReference type="ARBA" id="ARBA00022723"/>
    </source>
</evidence>
<dbReference type="PANTHER" id="PTHR43175:SF3">
    <property type="entry name" value="CARBON DISULFIDE HYDROLASE"/>
    <property type="match status" value="1"/>
</dbReference>
<comment type="caution">
    <text evidence="5">The sequence shown here is derived from an EMBL/GenBank/DDBJ whole genome shotgun (WGS) entry which is preliminary data.</text>
</comment>
<dbReference type="GO" id="GO:0004089">
    <property type="term" value="F:carbonate dehydratase activity"/>
    <property type="evidence" value="ECO:0007669"/>
    <property type="project" value="InterPro"/>
</dbReference>
<dbReference type="GO" id="GO:0008270">
    <property type="term" value="F:zinc ion binding"/>
    <property type="evidence" value="ECO:0007669"/>
    <property type="project" value="InterPro"/>
</dbReference>
<keyword evidence="6" id="KW-1185">Reference proteome</keyword>
<dbReference type="InterPro" id="IPR036874">
    <property type="entry name" value="Carbonic_anhydrase_sf"/>
</dbReference>
<proteinExistence type="inferred from homology"/>
<protein>
    <submittedName>
        <fullName evidence="5">Carbonic anhydrase</fullName>
    </submittedName>
</protein>
<gene>
    <name evidence="5" type="ORF">GTP77_28130</name>
</gene>
<evidence type="ECO:0000313" key="5">
    <source>
        <dbReference type="EMBL" id="MYN11186.1"/>
    </source>
</evidence>
<organism evidence="5 6">
    <name type="scientific">Pseudoduganella aquatica</name>
    <dbReference type="NCBI Taxonomy" id="2660641"/>
    <lineage>
        <taxon>Bacteria</taxon>
        <taxon>Pseudomonadati</taxon>
        <taxon>Pseudomonadota</taxon>
        <taxon>Betaproteobacteria</taxon>
        <taxon>Burkholderiales</taxon>
        <taxon>Oxalobacteraceae</taxon>
        <taxon>Telluria group</taxon>
        <taxon>Pseudoduganella</taxon>
    </lineage>
</organism>
<comment type="similarity">
    <text evidence="1">Belongs to the beta-class carbonic anhydrase family.</text>
</comment>
<dbReference type="InterPro" id="IPR001765">
    <property type="entry name" value="Carbonic_anhydrase"/>
</dbReference>
<dbReference type="EMBL" id="WWCU01000058">
    <property type="protein sequence ID" value="MYN11186.1"/>
    <property type="molecule type" value="Genomic_DNA"/>
</dbReference>
<evidence type="ECO:0000313" key="6">
    <source>
        <dbReference type="Proteomes" id="UP000450676"/>
    </source>
</evidence>
<feature type="binding site" evidence="4">
    <location>
        <position position="38"/>
    </location>
    <ligand>
        <name>Zn(2+)</name>
        <dbReference type="ChEBI" id="CHEBI:29105"/>
    </ligand>
</feature>
<evidence type="ECO:0000256" key="4">
    <source>
        <dbReference type="PIRSR" id="PIRSR601765-1"/>
    </source>
</evidence>
<dbReference type="PANTHER" id="PTHR43175">
    <property type="entry name" value="CARBONIC ANHYDRASE"/>
    <property type="match status" value="1"/>
</dbReference>
<dbReference type="Pfam" id="PF00484">
    <property type="entry name" value="Pro_CA"/>
    <property type="match status" value="1"/>
</dbReference>
<dbReference type="Proteomes" id="UP000450676">
    <property type="component" value="Unassembled WGS sequence"/>
</dbReference>
<reference evidence="5 6" key="1">
    <citation type="submission" date="2019-12" db="EMBL/GenBank/DDBJ databases">
        <title>Novel species isolated from a subtropical stream in China.</title>
        <authorList>
            <person name="Lu H."/>
        </authorList>
    </citation>
    <scope>NUCLEOTIDE SEQUENCE [LARGE SCALE GENOMIC DNA]</scope>
    <source>
        <strain evidence="5 6">FT127W</strain>
    </source>
</reference>
<accession>A0A7X4KRA3</accession>
<feature type="binding site" evidence="4">
    <location>
        <position position="100"/>
    </location>
    <ligand>
        <name>Zn(2+)</name>
        <dbReference type="ChEBI" id="CHEBI:29105"/>
    </ligand>
</feature>
<dbReference type="SUPFAM" id="SSF53056">
    <property type="entry name" value="beta-carbonic anhydrase, cab"/>
    <property type="match status" value="1"/>
</dbReference>
<dbReference type="AlphaFoldDB" id="A0A7X4KRA3"/>
<feature type="binding site" evidence="4">
    <location>
        <position position="97"/>
    </location>
    <ligand>
        <name>Zn(2+)</name>
        <dbReference type="ChEBI" id="CHEBI:29105"/>
    </ligand>
</feature>
<name>A0A7X4KRA3_9BURK</name>
<comment type="cofactor">
    <cofactor evidence="4">
        <name>Zn(2+)</name>
        <dbReference type="ChEBI" id="CHEBI:29105"/>
    </cofactor>
    <text evidence="4">Binds 1 zinc ion per subunit.</text>
</comment>
<dbReference type="RefSeq" id="WP_161075456.1">
    <property type="nucleotide sequence ID" value="NZ_WWCU01000058.1"/>
</dbReference>
<sequence>MDFITTLTRRNAEFAATAFSAGLKILPSQRTLILGCVDPRVDPMEVLKLAPGEAAIIRNVGGRVNPALLETMDILRTVSRAGGAAIGEGWNFIVLHHTKCGIAGCYHHAPALLAQHMGVAEGEALDALAVTDPYASVAIDVAALRANPGFADGISITGMVYDVDTGLVETVVPAA</sequence>
<evidence type="ECO:0000256" key="3">
    <source>
        <dbReference type="ARBA" id="ARBA00022833"/>
    </source>
</evidence>